<organism evidence="1 2">
    <name type="scientific">Calocera cornea HHB12733</name>
    <dbReference type="NCBI Taxonomy" id="1353952"/>
    <lineage>
        <taxon>Eukaryota</taxon>
        <taxon>Fungi</taxon>
        <taxon>Dikarya</taxon>
        <taxon>Basidiomycota</taxon>
        <taxon>Agaricomycotina</taxon>
        <taxon>Dacrymycetes</taxon>
        <taxon>Dacrymycetales</taxon>
        <taxon>Dacrymycetaceae</taxon>
        <taxon>Calocera</taxon>
    </lineage>
</organism>
<dbReference type="STRING" id="1353952.A0A165CJW3"/>
<dbReference type="OrthoDB" id="10450401at2759"/>
<name>A0A165CJW3_9BASI</name>
<gene>
    <name evidence="1" type="ORF">CALCODRAFT_504144</name>
</gene>
<dbReference type="AlphaFoldDB" id="A0A165CJW3"/>
<evidence type="ECO:0000313" key="1">
    <source>
        <dbReference type="EMBL" id="KZT50928.1"/>
    </source>
</evidence>
<dbReference type="InParanoid" id="A0A165CJW3"/>
<accession>A0A165CJW3</accession>
<proteinExistence type="predicted"/>
<evidence type="ECO:0000313" key="2">
    <source>
        <dbReference type="Proteomes" id="UP000076842"/>
    </source>
</evidence>
<protein>
    <submittedName>
        <fullName evidence="1">Uncharacterized protein</fullName>
    </submittedName>
</protein>
<dbReference type="Proteomes" id="UP000076842">
    <property type="component" value="Unassembled WGS sequence"/>
</dbReference>
<reference evidence="1 2" key="1">
    <citation type="journal article" date="2016" name="Mol. Biol. Evol.">
        <title>Comparative Genomics of Early-Diverging Mushroom-Forming Fungi Provides Insights into the Origins of Lignocellulose Decay Capabilities.</title>
        <authorList>
            <person name="Nagy L.G."/>
            <person name="Riley R."/>
            <person name="Tritt A."/>
            <person name="Adam C."/>
            <person name="Daum C."/>
            <person name="Floudas D."/>
            <person name="Sun H."/>
            <person name="Yadav J.S."/>
            <person name="Pangilinan J."/>
            <person name="Larsson K.H."/>
            <person name="Matsuura K."/>
            <person name="Barry K."/>
            <person name="Labutti K."/>
            <person name="Kuo R."/>
            <person name="Ohm R.A."/>
            <person name="Bhattacharya S.S."/>
            <person name="Shirouzu T."/>
            <person name="Yoshinaga Y."/>
            <person name="Martin F.M."/>
            <person name="Grigoriev I.V."/>
            <person name="Hibbett D.S."/>
        </authorList>
    </citation>
    <scope>NUCLEOTIDE SEQUENCE [LARGE SCALE GENOMIC DNA]</scope>
    <source>
        <strain evidence="1 2">HHB12733</strain>
    </source>
</reference>
<sequence>MALRELNRAIVALSKSGADKKEKQKATAFSKSLQAAVTKALNDTTQDSINAVQSLMGKHAPDIYAKIGLPMFKVAAELINEVWKNRLYPCLDKAEGSEKVRKEKEMWEKLLDEGVIAGLQVDLLEAAYMRIC</sequence>
<keyword evidence="2" id="KW-1185">Reference proteome</keyword>
<dbReference type="EMBL" id="KV424135">
    <property type="protein sequence ID" value="KZT50928.1"/>
    <property type="molecule type" value="Genomic_DNA"/>
</dbReference>